<dbReference type="PRINTS" id="PR01217">
    <property type="entry name" value="PRICHEXTENSN"/>
</dbReference>
<evidence type="ECO:0000256" key="1">
    <source>
        <dbReference type="SAM" id="MobiDB-lite"/>
    </source>
</evidence>
<sequence>MNVSFVSSETEQQVDAIILSQKAESNKSYPEIEIIIFKKVPEMLLVLIALEISSALVHAQIRAELGAKVALKLPAQPRPRQVIPPPPPPPQIVPPPPPMPPLIVPPSPMPLVPPPPPPPPPPPIISPPPPPPPFMVSGTPFWDINDIPVLLDRFVSTPPDRIPPHALQRIQQFCRQFPAHSLCRKRSPAAAIPTVTITERFPPVPKIPQKSLLAGVPGSLASAVPQFAFEKLKDEERDALFKVCSEQIKCLEQEDASTTKRERIREHELAIARKFAAFKLFKLLAT</sequence>
<reference evidence="2 3" key="2">
    <citation type="submission" date="2018-11" db="EMBL/GenBank/DDBJ databases">
        <authorList>
            <consortium name="Pathogen Informatics"/>
        </authorList>
    </citation>
    <scope>NUCLEOTIDE SEQUENCE [LARGE SCALE GENOMIC DNA]</scope>
</reference>
<keyword evidence="3" id="KW-1185">Reference proteome</keyword>
<dbReference type="AlphaFoldDB" id="A0A183DVV3"/>
<dbReference type="Proteomes" id="UP000271098">
    <property type="component" value="Unassembled WGS sequence"/>
</dbReference>
<evidence type="ECO:0000313" key="3">
    <source>
        <dbReference type="Proteomes" id="UP000271098"/>
    </source>
</evidence>
<name>A0A183DVV3_9BILA</name>
<organism evidence="4">
    <name type="scientific">Gongylonema pulchrum</name>
    <dbReference type="NCBI Taxonomy" id="637853"/>
    <lineage>
        <taxon>Eukaryota</taxon>
        <taxon>Metazoa</taxon>
        <taxon>Ecdysozoa</taxon>
        <taxon>Nematoda</taxon>
        <taxon>Chromadorea</taxon>
        <taxon>Rhabditida</taxon>
        <taxon>Spirurina</taxon>
        <taxon>Spiruromorpha</taxon>
        <taxon>Spiruroidea</taxon>
        <taxon>Gongylonematidae</taxon>
        <taxon>Gongylonema</taxon>
    </lineage>
</organism>
<feature type="compositionally biased region" description="Pro residues" evidence="1">
    <location>
        <begin position="82"/>
        <end position="98"/>
    </location>
</feature>
<evidence type="ECO:0000313" key="2">
    <source>
        <dbReference type="EMBL" id="VDN21142.1"/>
    </source>
</evidence>
<reference evidence="4" key="1">
    <citation type="submission" date="2016-06" db="UniProtKB">
        <authorList>
            <consortium name="WormBaseParasite"/>
        </authorList>
    </citation>
    <scope>IDENTIFICATION</scope>
</reference>
<accession>A0A183DVV3</accession>
<protein>
    <submittedName>
        <fullName evidence="4">FH2 domain-containing protein</fullName>
    </submittedName>
</protein>
<proteinExistence type="predicted"/>
<gene>
    <name evidence="2" type="ORF">GPUH_LOCUS12844</name>
</gene>
<dbReference type="EMBL" id="UYRT01079655">
    <property type="protein sequence ID" value="VDN21142.1"/>
    <property type="molecule type" value="Genomic_DNA"/>
</dbReference>
<evidence type="ECO:0000313" key="4">
    <source>
        <dbReference type="WBParaSite" id="GPUH_0001285801-mRNA-1"/>
    </source>
</evidence>
<feature type="region of interest" description="Disordered" evidence="1">
    <location>
        <begin position="78"/>
        <end position="98"/>
    </location>
</feature>
<dbReference type="OrthoDB" id="291007at2759"/>
<dbReference type="WBParaSite" id="GPUH_0001285801-mRNA-1">
    <property type="protein sequence ID" value="GPUH_0001285801-mRNA-1"/>
    <property type="gene ID" value="GPUH_0001285801"/>
</dbReference>